<reference evidence="2" key="1">
    <citation type="submission" date="2022-08" db="EMBL/GenBank/DDBJ databases">
        <authorList>
            <person name="Marques A."/>
        </authorList>
    </citation>
    <scope>NUCLEOTIDE SEQUENCE</scope>
    <source>
        <strain evidence="2">RhyPub2mFocal</strain>
        <tissue evidence="2">Leaves</tissue>
    </source>
</reference>
<dbReference type="Proteomes" id="UP001140206">
    <property type="component" value="Chromosome 5"/>
</dbReference>
<dbReference type="Gene3D" id="2.120.10.30">
    <property type="entry name" value="TolB, C-terminal domain"/>
    <property type="match status" value="1"/>
</dbReference>
<evidence type="ECO:0000313" key="3">
    <source>
        <dbReference type="Proteomes" id="UP001140206"/>
    </source>
</evidence>
<dbReference type="InterPro" id="IPR011042">
    <property type="entry name" value="6-blade_b-propeller_TolB-like"/>
</dbReference>
<protein>
    <submittedName>
        <fullName evidence="2">Sodium/potassium/calcium exchanger Nckx30C</fullName>
    </submittedName>
</protein>
<name>A0AAV8C1X9_9POAL</name>
<dbReference type="PANTHER" id="PTHR31460">
    <property type="match status" value="1"/>
</dbReference>
<accession>A0AAV8C1X9</accession>
<proteinExistence type="predicted"/>
<gene>
    <name evidence="2" type="ORF">LUZ62_083908</name>
</gene>
<dbReference type="PANTHER" id="PTHR31460:SF3">
    <property type="entry name" value="MESOCENTIN"/>
    <property type="match status" value="1"/>
</dbReference>
<keyword evidence="3" id="KW-1185">Reference proteome</keyword>
<evidence type="ECO:0000313" key="2">
    <source>
        <dbReference type="EMBL" id="KAJ4749503.1"/>
    </source>
</evidence>
<keyword evidence="1" id="KW-0472">Membrane</keyword>
<dbReference type="AlphaFoldDB" id="A0AAV8C1X9"/>
<sequence length="416" mass="45690">MPTLTLYIRVRLDIGRKKKKKKEEERKKIIKNSNSSQSYTLSNTSSHFFPSFLLPTPIQTEPKRRSYPKRPQLSIMLPFFFLFLFFLLGPTPSSALHSIAIISSTPLRLSSLAWDPISKHFLVGSSEGPTIYAVSDSGMVLCLLSDISLNSTGASVAGVAVDHVRHRLIVAFSNSSVVAYDLTSYREICALPLPQLDGAPGGVAVDMENGEVFITSSRRGIVLKVRLDGDGSIISEYEINDDQGLGGIVHVVNDQNPYILVIQTAIGEIFKIESNDGIVKEVSSDDKSSTLALSGSAIALHNDLSLTVAANRNLLLLQSDGTWSRASVKGNIRVKHHDQSIAVVTQEGKKAYALIESPHGYRIEEVQWWKFPLLRCLLFILLGGCLIGWTAVLRKMYIDHKIDAALESDASSLDLP</sequence>
<evidence type="ECO:0000256" key="1">
    <source>
        <dbReference type="SAM" id="Phobius"/>
    </source>
</evidence>
<feature type="transmembrane region" description="Helical" evidence="1">
    <location>
        <begin position="73"/>
        <end position="89"/>
    </location>
</feature>
<comment type="caution">
    <text evidence="2">The sequence shown here is derived from an EMBL/GenBank/DDBJ whole genome shotgun (WGS) entry which is preliminary data.</text>
</comment>
<feature type="transmembrane region" description="Helical" evidence="1">
    <location>
        <begin position="372"/>
        <end position="392"/>
    </location>
</feature>
<keyword evidence="1" id="KW-1133">Transmembrane helix</keyword>
<dbReference type="EMBL" id="JAMFTS010000005">
    <property type="protein sequence ID" value="KAJ4749503.1"/>
    <property type="molecule type" value="Genomic_DNA"/>
</dbReference>
<organism evidence="2 3">
    <name type="scientific">Rhynchospora pubera</name>
    <dbReference type="NCBI Taxonomy" id="906938"/>
    <lineage>
        <taxon>Eukaryota</taxon>
        <taxon>Viridiplantae</taxon>
        <taxon>Streptophyta</taxon>
        <taxon>Embryophyta</taxon>
        <taxon>Tracheophyta</taxon>
        <taxon>Spermatophyta</taxon>
        <taxon>Magnoliopsida</taxon>
        <taxon>Liliopsida</taxon>
        <taxon>Poales</taxon>
        <taxon>Cyperaceae</taxon>
        <taxon>Cyperoideae</taxon>
        <taxon>Rhynchosporeae</taxon>
        <taxon>Rhynchospora</taxon>
    </lineage>
</organism>
<dbReference type="GO" id="GO:0005783">
    <property type="term" value="C:endoplasmic reticulum"/>
    <property type="evidence" value="ECO:0007669"/>
    <property type="project" value="TreeGrafter"/>
</dbReference>
<dbReference type="InterPro" id="IPR053224">
    <property type="entry name" value="Sensory_adhesion_molecule"/>
</dbReference>
<dbReference type="SUPFAM" id="SSF101898">
    <property type="entry name" value="NHL repeat"/>
    <property type="match status" value="1"/>
</dbReference>
<keyword evidence="1" id="KW-0812">Transmembrane</keyword>